<evidence type="ECO:0000313" key="10">
    <source>
        <dbReference type="EMBL" id="MBK4218214.1"/>
    </source>
</evidence>
<protein>
    <recommendedName>
        <fullName evidence="2">histidine kinase</fullName>
        <ecNumber evidence="2">2.7.13.3</ecNumber>
    </recommendedName>
</protein>
<accession>A0A934SIP5</accession>
<dbReference type="InterPro" id="IPR003594">
    <property type="entry name" value="HATPase_dom"/>
</dbReference>
<evidence type="ECO:0000256" key="3">
    <source>
        <dbReference type="ARBA" id="ARBA00022553"/>
    </source>
</evidence>
<dbReference type="PROSITE" id="PS50109">
    <property type="entry name" value="HIS_KIN"/>
    <property type="match status" value="1"/>
</dbReference>
<dbReference type="CDD" id="cd00075">
    <property type="entry name" value="HATPase"/>
    <property type="match status" value="1"/>
</dbReference>
<dbReference type="GO" id="GO:0000155">
    <property type="term" value="F:phosphorelay sensor kinase activity"/>
    <property type="evidence" value="ECO:0007669"/>
    <property type="project" value="InterPro"/>
</dbReference>
<dbReference type="Proteomes" id="UP000640485">
    <property type="component" value="Unassembled WGS sequence"/>
</dbReference>
<keyword evidence="6" id="KW-0902">Two-component regulatory system</keyword>
<dbReference type="PANTHER" id="PTHR43711:SF1">
    <property type="entry name" value="HISTIDINE KINASE 1"/>
    <property type="match status" value="1"/>
</dbReference>
<dbReference type="Pfam" id="PF00072">
    <property type="entry name" value="Response_reg"/>
    <property type="match status" value="1"/>
</dbReference>
<dbReference type="InterPro" id="IPR050736">
    <property type="entry name" value="Sensor_HK_Regulatory"/>
</dbReference>
<evidence type="ECO:0000256" key="1">
    <source>
        <dbReference type="ARBA" id="ARBA00000085"/>
    </source>
</evidence>
<dbReference type="PROSITE" id="PS50110">
    <property type="entry name" value="RESPONSE_REGULATORY"/>
    <property type="match status" value="1"/>
</dbReference>
<dbReference type="Pfam" id="PF00512">
    <property type="entry name" value="HisKA"/>
    <property type="match status" value="1"/>
</dbReference>
<comment type="catalytic activity">
    <reaction evidence="1">
        <text>ATP + protein L-histidine = ADP + protein N-phospho-L-histidine.</text>
        <dbReference type="EC" id="2.7.13.3"/>
    </reaction>
</comment>
<dbReference type="SMART" id="SM00388">
    <property type="entry name" value="HisKA"/>
    <property type="match status" value="1"/>
</dbReference>
<dbReference type="InterPro" id="IPR011006">
    <property type="entry name" value="CheY-like_superfamily"/>
</dbReference>
<proteinExistence type="predicted"/>
<dbReference type="RefSeq" id="WP_200689642.1">
    <property type="nucleotide sequence ID" value="NZ_JAEPRQ010000015.1"/>
</dbReference>
<keyword evidence="5" id="KW-0418">Kinase</keyword>
<evidence type="ECO:0000256" key="5">
    <source>
        <dbReference type="ARBA" id="ARBA00022777"/>
    </source>
</evidence>
<evidence type="ECO:0000259" key="8">
    <source>
        <dbReference type="PROSITE" id="PS50109"/>
    </source>
</evidence>
<feature type="domain" description="Histidine kinase" evidence="8">
    <location>
        <begin position="91"/>
        <end position="301"/>
    </location>
</feature>
<feature type="domain" description="Response regulatory" evidence="9">
    <location>
        <begin position="327"/>
        <end position="442"/>
    </location>
</feature>
<evidence type="ECO:0000259" key="9">
    <source>
        <dbReference type="PROSITE" id="PS50110"/>
    </source>
</evidence>
<reference evidence="10" key="1">
    <citation type="submission" date="2021-01" db="EMBL/GenBank/DDBJ databases">
        <title>Paracoccus amoyensis sp. nov., isolated from the surface seawater along the coast of Xiamen Island, China.</title>
        <authorList>
            <person name="Lyu L."/>
        </authorList>
    </citation>
    <scope>NUCLEOTIDE SEQUENCE</scope>
    <source>
        <strain evidence="10">MJ17</strain>
    </source>
</reference>
<dbReference type="Gene3D" id="3.40.50.2300">
    <property type="match status" value="1"/>
</dbReference>
<dbReference type="PRINTS" id="PR00344">
    <property type="entry name" value="BCTRLSENSOR"/>
</dbReference>
<dbReference type="Gene3D" id="3.30.565.10">
    <property type="entry name" value="Histidine kinase-like ATPase, C-terminal domain"/>
    <property type="match status" value="1"/>
</dbReference>
<keyword evidence="11" id="KW-1185">Reference proteome</keyword>
<dbReference type="InterPro" id="IPR005467">
    <property type="entry name" value="His_kinase_dom"/>
</dbReference>
<keyword evidence="4" id="KW-0808">Transferase</keyword>
<name>A0A934SIP5_9RHOB</name>
<dbReference type="InterPro" id="IPR003661">
    <property type="entry name" value="HisK_dim/P_dom"/>
</dbReference>
<dbReference type="SUPFAM" id="SSF52172">
    <property type="entry name" value="CheY-like"/>
    <property type="match status" value="1"/>
</dbReference>
<dbReference type="EC" id="2.7.13.3" evidence="2"/>
<organism evidence="10 11">
    <name type="scientific">Paracoccus caeni</name>
    <dbReference type="NCBI Taxonomy" id="657651"/>
    <lineage>
        <taxon>Bacteria</taxon>
        <taxon>Pseudomonadati</taxon>
        <taxon>Pseudomonadota</taxon>
        <taxon>Alphaproteobacteria</taxon>
        <taxon>Rhodobacterales</taxon>
        <taxon>Paracoccaceae</taxon>
        <taxon>Paracoccus</taxon>
    </lineage>
</organism>
<dbReference type="SMART" id="SM00387">
    <property type="entry name" value="HATPase_c"/>
    <property type="match status" value="1"/>
</dbReference>
<dbReference type="SMART" id="SM00448">
    <property type="entry name" value="REC"/>
    <property type="match status" value="1"/>
</dbReference>
<dbReference type="PANTHER" id="PTHR43711">
    <property type="entry name" value="TWO-COMPONENT HISTIDINE KINASE"/>
    <property type="match status" value="1"/>
</dbReference>
<dbReference type="InterPro" id="IPR036890">
    <property type="entry name" value="HATPase_C_sf"/>
</dbReference>
<sequence length="447" mass="49270">MLRDSDDCDRRVEKLAKINTALMHRLERIEETRGPAYALTRTAAVLEREVVERNRDLEAALSDLAATNTELVKAREVADQANRAKSRFLRAASHDLLQPLSAAKLLLSHLRDLASNELQRDLGSHLMATIDSAEELIHALSNIARLDSNSLQMNPAPVAMSRLFRRLIIDMHPLATSRHIDLRFASTAATVESDPVYLRQIAQNLIANALKYTTGRKVLVGVRREGAHIWLEVLDQGPGIAPNDHARIFREFERLSQTDRPGTGLGLSIVQRACEQLGHRLELHSEPGRGSRFRVRLPAIPTSAPIPALPSVHEDFSLWAIELEGLRIMVIENDPAMRKVLGYTLNSWGMKVVTVSDIAAARRAASKARPDVILTDYRLEAGETGIHALEALKLDLGAEVPAVILSAEAADTIRAEASGHLPLILRKPVAEIELCRAIHSVLGSKPT</sequence>
<dbReference type="CDD" id="cd00156">
    <property type="entry name" value="REC"/>
    <property type="match status" value="1"/>
</dbReference>
<evidence type="ECO:0000313" key="11">
    <source>
        <dbReference type="Proteomes" id="UP000640485"/>
    </source>
</evidence>
<dbReference type="InterPro" id="IPR001789">
    <property type="entry name" value="Sig_transdc_resp-reg_receiver"/>
</dbReference>
<dbReference type="Gene3D" id="1.10.287.130">
    <property type="match status" value="1"/>
</dbReference>
<dbReference type="AlphaFoldDB" id="A0A934SIP5"/>
<dbReference type="CDD" id="cd00082">
    <property type="entry name" value="HisKA"/>
    <property type="match status" value="1"/>
</dbReference>
<comment type="caution">
    <text evidence="10">The sequence shown here is derived from an EMBL/GenBank/DDBJ whole genome shotgun (WGS) entry which is preliminary data.</text>
</comment>
<dbReference type="SUPFAM" id="SSF47384">
    <property type="entry name" value="Homodimeric domain of signal transducing histidine kinase"/>
    <property type="match status" value="1"/>
</dbReference>
<evidence type="ECO:0000256" key="2">
    <source>
        <dbReference type="ARBA" id="ARBA00012438"/>
    </source>
</evidence>
<dbReference type="InterPro" id="IPR036097">
    <property type="entry name" value="HisK_dim/P_sf"/>
</dbReference>
<keyword evidence="3 7" id="KW-0597">Phosphoprotein</keyword>
<dbReference type="InterPro" id="IPR004358">
    <property type="entry name" value="Sig_transdc_His_kin-like_C"/>
</dbReference>
<dbReference type="SUPFAM" id="SSF55874">
    <property type="entry name" value="ATPase domain of HSP90 chaperone/DNA topoisomerase II/histidine kinase"/>
    <property type="match status" value="1"/>
</dbReference>
<evidence type="ECO:0000256" key="7">
    <source>
        <dbReference type="PROSITE-ProRule" id="PRU00169"/>
    </source>
</evidence>
<evidence type="ECO:0000256" key="4">
    <source>
        <dbReference type="ARBA" id="ARBA00022679"/>
    </source>
</evidence>
<evidence type="ECO:0000256" key="6">
    <source>
        <dbReference type="ARBA" id="ARBA00023012"/>
    </source>
</evidence>
<feature type="modified residue" description="4-aspartylphosphate" evidence="7">
    <location>
        <position position="376"/>
    </location>
</feature>
<gene>
    <name evidence="10" type="ORF">JJJ17_19980</name>
</gene>
<dbReference type="Pfam" id="PF02518">
    <property type="entry name" value="HATPase_c"/>
    <property type="match status" value="1"/>
</dbReference>
<dbReference type="EMBL" id="JAEPRQ010000015">
    <property type="protein sequence ID" value="MBK4218214.1"/>
    <property type="molecule type" value="Genomic_DNA"/>
</dbReference>